<keyword evidence="3" id="KW-1185">Reference proteome</keyword>
<name>A0A1I2E3Z3_9BACT</name>
<evidence type="ECO:0000313" key="2">
    <source>
        <dbReference type="EMBL" id="SFE87258.1"/>
    </source>
</evidence>
<dbReference type="AlphaFoldDB" id="A0A1I2E3Z3"/>
<proteinExistence type="predicted"/>
<dbReference type="RefSeq" id="WP_096327499.1">
    <property type="nucleotide sequence ID" value="NZ_FOMX01000021.1"/>
</dbReference>
<dbReference type="STRING" id="54.SAMN02745121_05896"/>
<feature type="region of interest" description="Disordered" evidence="1">
    <location>
        <begin position="1"/>
        <end position="20"/>
    </location>
</feature>
<gene>
    <name evidence="2" type="ORF">SAMN02745121_05896</name>
</gene>
<reference evidence="3" key="1">
    <citation type="submission" date="2016-10" db="EMBL/GenBank/DDBJ databases">
        <authorList>
            <person name="Varghese N."/>
            <person name="Submissions S."/>
        </authorList>
    </citation>
    <scope>NUCLEOTIDE SEQUENCE [LARGE SCALE GENOMIC DNA]</scope>
    <source>
        <strain evidence="3">ATCC 25963</strain>
    </source>
</reference>
<evidence type="ECO:0000256" key="1">
    <source>
        <dbReference type="SAM" id="MobiDB-lite"/>
    </source>
</evidence>
<evidence type="ECO:0000313" key="3">
    <source>
        <dbReference type="Proteomes" id="UP000199400"/>
    </source>
</evidence>
<dbReference type="Proteomes" id="UP000199400">
    <property type="component" value="Unassembled WGS sequence"/>
</dbReference>
<dbReference type="EMBL" id="FOMX01000021">
    <property type="protein sequence ID" value="SFE87258.1"/>
    <property type="molecule type" value="Genomic_DNA"/>
</dbReference>
<protein>
    <submittedName>
        <fullName evidence="2">Uncharacterized protein</fullName>
    </submittedName>
</protein>
<organism evidence="2 3">
    <name type="scientific">Nannocystis exedens</name>
    <dbReference type="NCBI Taxonomy" id="54"/>
    <lineage>
        <taxon>Bacteria</taxon>
        <taxon>Pseudomonadati</taxon>
        <taxon>Myxococcota</taxon>
        <taxon>Polyangia</taxon>
        <taxon>Nannocystales</taxon>
        <taxon>Nannocystaceae</taxon>
        <taxon>Nannocystis</taxon>
    </lineage>
</organism>
<accession>A0A1I2E3Z3</accession>
<sequence>MATQSIDIVNNPANPANPSTEQLLDLPAGGTVELYGEKPGAALVVRVTGLKREAEHGGQFLIEGFVRLPGETEEARVESSFYNAATGRGTLHVDARFAERYLALSDSISDVTYVARPR</sequence>